<organism evidence="1 2">
    <name type="scientific">Aromatoleum toluvorans</name>
    <dbReference type="NCBI Taxonomy" id="92002"/>
    <lineage>
        <taxon>Bacteria</taxon>
        <taxon>Pseudomonadati</taxon>
        <taxon>Pseudomonadota</taxon>
        <taxon>Betaproteobacteria</taxon>
        <taxon>Rhodocyclales</taxon>
        <taxon>Rhodocyclaceae</taxon>
        <taxon>Aromatoleum</taxon>
    </lineage>
</organism>
<keyword evidence="2" id="KW-1185">Reference proteome</keyword>
<dbReference type="Proteomes" id="UP000623795">
    <property type="component" value="Unassembled WGS sequence"/>
</dbReference>
<proteinExistence type="predicted"/>
<comment type="caution">
    <text evidence="1">The sequence shown here is derived from an EMBL/GenBank/DDBJ whole genome shotgun (WGS) entry which is preliminary data.</text>
</comment>
<evidence type="ECO:0000313" key="2">
    <source>
        <dbReference type="Proteomes" id="UP000623795"/>
    </source>
</evidence>
<dbReference type="EMBL" id="WTVN01000037">
    <property type="protein sequence ID" value="NMG45787.1"/>
    <property type="molecule type" value="Genomic_DNA"/>
</dbReference>
<name>A0ABX1Q4D9_9RHOO</name>
<evidence type="ECO:0000313" key="1">
    <source>
        <dbReference type="EMBL" id="NMG45787.1"/>
    </source>
</evidence>
<protein>
    <submittedName>
        <fullName evidence="1">Uncharacterized protein</fullName>
    </submittedName>
</protein>
<reference evidence="1 2" key="1">
    <citation type="submission" date="2019-12" db="EMBL/GenBank/DDBJ databases">
        <title>Comparative genomics gives insights into the taxonomy of the Azoarcus-Aromatoleum group and reveals separate origins of nif in the plant-associated Azoarcus and non-plant-associated Aromatoleum sub-groups.</title>
        <authorList>
            <person name="Lafos M."/>
            <person name="Maluk M."/>
            <person name="Batista M."/>
            <person name="Junghare M."/>
            <person name="Carmona M."/>
            <person name="Faoro H."/>
            <person name="Cruz L.M."/>
            <person name="Battistoni F."/>
            <person name="De Souza E."/>
            <person name="Pedrosa F."/>
            <person name="Chen W.-M."/>
            <person name="Poole P.S."/>
            <person name="Dixon R.A."/>
            <person name="James E.K."/>
        </authorList>
    </citation>
    <scope>NUCLEOTIDE SEQUENCE [LARGE SCALE GENOMIC DNA]</scope>
    <source>
        <strain evidence="1 2">Td21</strain>
    </source>
</reference>
<accession>A0ABX1Q4D9</accession>
<gene>
    <name evidence="1" type="ORF">GPA22_18885</name>
</gene>
<sequence length="121" mass="13188">MDAATAIPGKVATWLELAVAPDWRRQQCKIRVHTVGPREGACYAISMDGRWLCAGSGELTVFRGLSAALHFLKLLRIEDFEPGEPAGMPAVGTGRHYCMCADKKKGLLPCDCNSRRCATTH</sequence>